<dbReference type="GO" id="GO:0006285">
    <property type="term" value="P:base-excision repair, AP site formation"/>
    <property type="evidence" value="ECO:0007669"/>
    <property type="project" value="InterPro"/>
</dbReference>
<accession>A0AAN8X1A9</accession>
<dbReference type="AlphaFoldDB" id="A0AAN8X1A9"/>
<evidence type="ECO:0000256" key="10">
    <source>
        <dbReference type="ARBA" id="ARBA00023204"/>
    </source>
</evidence>
<dbReference type="EMBL" id="JAXCGZ010009816">
    <property type="protein sequence ID" value="KAK7076156.1"/>
    <property type="molecule type" value="Genomic_DNA"/>
</dbReference>
<keyword evidence="11" id="KW-0539">Nucleus</keyword>
<evidence type="ECO:0000256" key="14">
    <source>
        <dbReference type="ARBA" id="ARBA00064519"/>
    </source>
</evidence>
<evidence type="ECO:0000256" key="18">
    <source>
        <dbReference type="SAM" id="MobiDB-lite"/>
    </source>
</evidence>
<keyword evidence="6" id="KW-0156">Chromatin regulator</keyword>
<evidence type="ECO:0000256" key="13">
    <source>
        <dbReference type="ARBA" id="ARBA00061261"/>
    </source>
</evidence>
<dbReference type="Proteomes" id="UP001381693">
    <property type="component" value="Unassembled WGS sequence"/>
</dbReference>
<comment type="subunit">
    <text evidence="14">Homodimer. Interacts with AICDA and GADD45A.</text>
</comment>
<dbReference type="GO" id="GO:0141016">
    <property type="term" value="F:G/T mismatch-specific thymine-DNA glycosylase activity"/>
    <property type="evidence" value="ECO:0007669"/>
    <property type="project" value="UniProtKB-EC"/>
</dbReference>
<dbReference type="Gene3D" id="3.40.470.10">
    <property type="entry name" value="Uracil-DNA glycosylase-like domain"/>
    <property type="match status" value="1"/>
</dbReference>
<evidence type="ECO:0000256" key="5">
    <source>
        <dbReference type="ARBA" id="ARBA00022843"/>
    </source>
</evidence>
<dbReference type="GO" id="GO:0032183">
    <property type="term" value="F:SUMO binding"/>
    <property type="evidence" value="ECO:0007669"/>
    <property type="project" value="UniProtKB-ARBA"/>
</dbReference>
<feature type="region of interest" description="Disordered" evidence="18">
    <location>
        <begin position="517"/>
        <end position="548"/>
    </location>
</feature>
<evidence type="ECO:0000256" key="3">
    <source>
        <dbReference type="ARBA" id="ARBA00022763"/>
    </source>
</evidence>
<dbReference type="FunFam" id="3.40.470.10:FF:000002">
    <property type="entry name" value="G/T mismatch-specific thymine DNA glycosylase"/>
    <property type="match status" value="1"/>
</dbReference>
<sequence>MPAESPIAEQIPENKKGSLGLELDLNGKWVDVTLSNEPSTNDSGVGQSYPLDSNFDGDSSTEASLGHNAEHFSGNSETGDSEPSRTNEDNGNYNNSNWWMTSGTNNQTYFNMQNMNATDGLISLTPVQLADGLQPLTALAPLQYSPDQQHSNGYDNLLSVENIKQEVEDHPEDGESQEAKLFQGISVKQEIFIHQSDTVVDIPIHRSPYFEQQNELETQNPLDIKFVTRDHEVLNGHNGWNVQDSTEEENEESVLEKSVVEAADTPKPSKTKSKNAKTSTSTVPEVEGDGAPPPPATPEKQRKKPDRFNGIPLSEVAKKLLPDHLAPNLDILIIGINPGLYAAHVGHHYAGPGNHFWKCMFMSGMISEPYCAYDDFRMIEYGIGFTNVVARTTRSSTDLSKKEMKEGSEILKEKIRLYKPLIAVFNGKTIYEIFSGKKNFCFGRQPEKVEGTDTHIWVMPSSSARCAQLPRAVDKVPFYAALRKFLDYLKGRIQELDEAEVVFSSVILKNVKKTIKTEPDTEEMHTAKGNQTPPKRKSEETSKATKKK</sequence>
<evidence type="ECO:0000256" key="11">
    <source>
        <dbReference type="ARBA" id="ARBA00023242"/>
    </source>
</evidence>
<evidence type="ECO:0000256" key="1">
    <source>
        <dbReference type="ARBA" id="ARBA00004123"/>
    </source>
</evidence>
<evidence type="ECO:0000256" key="12">
    <source>
        <dbReference type="ARBA" id="ARBA00052915"/>
    </source>
</evidence>
<dbReference type="SMART" id="SM00986">
    <property type="entry name" value="UDG"/>
    <property type="match status" value="1"/>
</dbReference>
<dbReference type="InterPro" id="IPR036895">
    <property type="entry name" value="Uracil-DNA_glycosylase-like_sf"/>
</dbReference>
<keyword evidence="8" id="KW-0010">Activator</keyword>
<evidence type="ECO:0000256" key="17">
    <source>
        <dbReference type="ARBA" id="ARBA00083221"/>
    </source>
</evidence>
<keyword evidence="9" id="KW-0804">Transcription</keyword>
<keyword evidence="2" id="KW-1017">Isopeptide bond</keyword>
<feature type="domain" description="Uracil-DNA glycosylase-like" evidence="19">
    <location>
        <begin position="322"/>
        <end position="483"/>
    </location>
</feature>
<evidence type="ECO:0000256" key="15">
    <source>
        <dbReference type="ARBA" id="ARBA00066769"/>
    </source>
</evidence>
<evidence type="ECO:0000256" key="8">
    <source>
        <dbReference type="ARBA" id="ARBA00023159"/>
    </source>
</evidence>
<comment type="caution">
    <text evidence="20">The sequence shown here is derived from an EMBL/GenBank/DDBJ whole genome shotgun (WGS) entry which is preliminary data.</text>
</comment>
<proteinExistence type="inferred from homology"/>
<comment type="similarity">
    <text evidence="13">Belongs to the uracil-DNA glycosylase (UDG) superfamily. TDG/mug family.</text>
</comment>
<comment type="catalytic activity">
    <reaction evidence="12">
        <text>Hydrolyzes mismatched double-stranded DNA and polynucleotides, releasing free thymine.</text>
        <dbReference type="EC" id="3.2.2.29"/>
    </reaction>
</comment>
<feature type="region of interest" description="Disordered" evidence="18">
    <location>
        <begin position="33"/>
        <end position="95"/>
    </location>
</feature>
<dbReference type="SMART" id="SM00987">
    <property type="entry name" value="UreE_C"/>
    <property type="match status" value="1"/>
</dbReference>
<feature type="region of interest" description="Disordered" evidence="18">
    <location>
        <begin position="235"/>
        <end position="308"/>
    </location>
</feature>
<keyword evidence="3" id="KW-0227">DNA damage</keyword>
<keyword evidence="7" id="KW-0805">Transcription regulation</keyword>
<feature type="compositionally biased region" description="Polar residues" evidence="18">
    <location>
        <begin position="33"/>
        <end position="46"/>
    </location>
</feature>
<evidence type="ECO:0000256" key="7">
    <source>
        <dbReference type="ARBA" id="ARBA00023015"/>
    </source>
</evidence>
<keyword evidence="10" id="KW-0234">DNA repair</keyword>
<reference evidence="20 21" key="1">
    <citation type="submission" date="2023-11" db="EMBL/GenBank/DDBJ databases">
        <title>Halocaridina rubra genome assembly.</title>
        <authorList>
            <person name="Smith C."/>
        </authorList>
    </citation>
    <scope>NUCLEOTIDE SEQUENCE [LARGE SCALE GENOMIC DNA]</scope>
    <source>
        <strain evidence="20">EP-1</strain>
        <tissue evidence="20">Whole</tissue>
    </source>
</reference>
<dbReference type="SUPFAM" id="SSF52141">
    <property type="entry name" value="Uracil-DNA glycosylase-like"/>
    <property type="match status" value="1"/>
</dbReference>
<dbReference type="PANTHER" id="PTHR12159:SF9">
    <property type="entry name" value="G_T MISMATCH-SPECIFIC THYMINE DNA GLYCOSYLASE"/>
    <property type="match status" value="1"/>
</dbReference>
<evidence type="ECO:0000256" key="9">
    <source>
        <dbReference type="ARBA" id="ARBA00023163"/>
    </source>
</evidence>
<dbReference type="InterPro" id="IPR015637">
    <property type="entry name" value="MUG/TDG"/>
</dbReference>
<dbReference type="Pfam" id="PF03167">
    <property type="entry name" value="UDG"/>
    <property type="match status" value="1"/>
</dbReference>
<feature type="compositionally biased region" description="Basic and acidic residues" evidence="18">
    <location>
        <begin position="517"/>
        <end position="526"/>
    </location>
</feature>
<evidence type="ECO:0000256" key="6">
    <source>
        <dbReference type="ARBA" id="ARBA00022853"/>
    </source>
</evidence>
<evidence type="ECO:0000259" key="19">
    <source>
        <dbReference type="SMART" id="SM00986"/>
    </source>
</evidence>
<dbReference type="GO" id="GO:0004844">
    <property type="term" value="F:uracil DNA N-glycosylase activity"/>
    <property type="evidence" value="ECO:0007669"/>
    <property type="project" value="TreeGrafter"/>
</dbReference>
<dbReference type="EC" id="3.2.2.29" evidence="15"/>
<dbReference type="InterPro" id="IPR005122">
    <property type="entry name" value="Uracil-DNA_glycosylase-like"/>
</dbReference>
<evidence type="ECO:0000256" key="16">
    <source>
        <dbReference type="ARBA" id="ARBA00071248"/>
    </source>
</evidence>
<gene>
    <name evidence="20" type="ORF">SK128_023560</name>
</gene>
<keyword evidence="21" id="KW-1185">Reference proteome</keyword>
<dbReference type="CDD" id="cd10028">
    <property type="entry name" value="UDG-F2_TDG_MUG"/>
    <property type="match status" value="1"/>
</dbReference>
<evidence type="ECO:0000256" key="4">
    <source>
        <dbReference type="ARBA" id="ARBA00022801"/>
    </source>
</evidence>
<feature type="compositionally biased region" description="Basic and acidic residues" evidence="18">
    <location>
        <begin position="536"/>
        <end position="548"/>
    </location>
</feature>
<dbReference type="GO" id="GO:0005654">
    <property type="term" value="C:nucleoplasm"/>
    <property type="evidence" value="ECO:0007669"/>
    <property type="project" value="UniProtKB-ARBA"/>
</dbReference>
<keyword evidence="5" id="KW-0832">Ubl conjugation</keyword>
<keyword evidence="4" id="KW-0378">Hydrolase</keyword>
<name>A0AAN8X1A9_HALRR</name>
<dbReference type="GO" id="GO:0040029">
    <property type="term" value="P:epigenetic regulation of gene expression"/>
    <property type="evidence" value="ECO:0007669"/>
    <property type="project" value="UniProtKB-ARBA"/>
</dbReference>
<evidence type="ECO:0000313" key="21">
    <source>
        <dbReference type="Proteomes" id="UP001381693"/>
    </source>
</evidence>
<comment type="subcellular location">
    <subcellularLocation>
        <location evidence="1">Nucleus</location>
    </subcellularLocation>
</comment>
<evidence type="ECO:0000256" key="2">
    <source>
        <dbReference type="ARBA" id="ARBA00022499"/>
    </source>
</evidence>
<protein>
    <recommendedName>
        <fullName evidence="16">G/T mismatch-specific thymine DNA glycosylase</fullName>
        <ecNumber evidence="15">3.2.2.29</ecNumber>
    </recommendedName>
    <alternativeName>
        <fullName evidence="17">Thymine-DNA glycosylase</fullName>
    </alternativeName>
</protein>
<evidence type="ECO:0000313" key="20">
    <source>
        <dbReference type="EMBL" id="KAK7076156.1"/>
    </source>
</evidence>
<dbReference type="PANTHER" id="PTHR12159">
    <property type="entry name" value="G/T AND G/U MISMATCH-SPECIFIC DNA GLYCOSYLASE"/>
    <property type="match status" value="1"/>
</dbReference>
<dbReference type="GO" id="GO:0003677">
    <property type="term" value="F:DNA binding"/>
    <property type="evidence" value="ECO:0007669"/>
    <property type="project" value="UniProtKB-ARBA"/>
</dbReference>
<organism evidence="20 21">
    <name type="scientific">Halocaridina rubra</name>
    <name type="common">Hawaiian red shrimp</name>
    <dbReference type="NCBI Taxonomy" id="373956"/>
    <lineage>
        <taxon>Eukaryota</taxon>
        <taxon>Metazoa</taxon>
        <taxon>Ecdysozoa</taxon>
        <taxon>Arthropoda</taxon>
        <taxon>Crustacea</taxon>
        <taxon>Multicrustacea</taxon>
        <taxon>Malacostraca</taxon>
        <taxon>Eumalacostraca</taxon>
        <taxon>Eucarida</taxon>
        <taxon>Decapoda</taxon>
        <taxon>Pleocyemata</taxon>
        <taxon>Caridea</taxon>
        <taxon>Atyoidea</taxon>
        <taxon>Atyidae</taxon>
        <taxon>Halocaridina</taxon>
    </lineage>
</organism>